<evidence type="ECO:0008006" key="3">
    <source>
        <dbReference type="Google" id="ProtNLM"/>
    </source>
</evidence>
<dbReference type="Gene3D" id="3.30.420.250">
    <property type="match status" value="1"/>
</dbReference>
<name>A0A1X7I6Z9_9SPHI</name>
<dbReference type="InterPro" id="IPR024213">
    <property type="entry name" value="DUF3822"/>
</dbReference>
<proteinExistence type="predicted"/>
<keyword evidence="2" id="KW-1185">Reference proteome</keyword>
<dbReference type="Proteomes" id="UP000192980">
    <property type="component" value="Unassembled WGS sequence"/>
</dbReference>
<dbReference type="CDD" id="cd24013">
    <property type="entry name" value="ASKHA_ATPase_BT3980-like"/>
    <property type="match status" value="1"/>
</dbReference>
<dbReference type="STRING" id="561061.SAMN05660862_0528"/>
<evidence type="ECO:0000313" key="1">
    <source>
        <dbReference type="EMBL" id="SMG10330.1"/>
    </source>
</evidence>
<gene>
    <name evidence="1" type="ORF">SAMN05660862_0528</name>
</gene>
<organism evidence="1 2">
    <name type="scientific">Sphingobacterium psychroaquaticum</name>
    <dbReference type="NCBI Taxonomy" id="561061"/>
    <lineage>
        <taxon>Bacteria</taxon>
        <taxon>Pseudomonadati</taxon>
        <taxon>Bacteroidota</taxon>
        <taxon>Sphingobacteriia</taxon>
        <taxon>Sphingobacteriales</taxon>
        <taxon>Sphingobacteriaceae</taxon>
        <taxon>Sphingobacterium</taxon>
    </lineage>
</organism>
<accession>A0A1X7I6Z9</accession>
<dbReference type="EMBL" id="FXAU01000001">
    <property type="protein sequence ID" value="SMG10330.1"/>
    <property type="molecule type" value="Genomic_DNA"/>
</dbReference>
<dbReference type="Pfam" id="PF12864">
    <property type="entry name" value="DUF3822"/>
    <property type="match status" value="1"/>
</dbReference>
<evidence type="ECO:0000313" key="2">
    <source>
        <dbReference type="Proteomes" id="UP000192980"/>
    </source>
</evidence>
<dbReference type="AlphaFoldDB" id="A0A1X7I6Z9"/>
<reference evidence="1 2" key="1">
    <citation type="submission" date="2017-04" db="EMBL/GenBank/DDBJ databases">
        <authorList>
            <person name="Afonso C.L."/>
            <person name="Miller P.J."/>
            <person name="Scott M.A."/>
            <person name="Spackman E."/>
            <person name="Goraichik I."/>
            <person name="Dimitrov K.M."/>
            <person name="Suarez D.L."/>
            <person name="Swayne D.E."/>
        </authorList>
    </citation>
    <scope>NUCLEOTIDE SEQUENCE [LARGE SCALE GENOMIC DNA]</scope>
    <source>
        <strain evidence="1 2">DSM 22418</strain>
    </source>
</reference>
<dbReference type="Gene3D" id="3.30.420.260">
    <property type="match status" value="1"/>
</dbReference>
<sequence length="276" mass="31426">MRRFLLGLYDKYMNYTSKNFQLHYLPSYKLLVKTDFINDTLLVLNAANEVEVLYSYPADMPDGEAVKLLGLPFQQVYINLPVQSLIFVPTEVFEEADKKHYQDFLLDDKSERTNFLSIAALEATACYQYDLLLHNRWRKIFPEAKFGTDFQTVLSQVQSFIPAAGTLVGVHVRDCQADIYAFVDNQFQMYSTFEANVAGDLHYFILNTLKQVGTEGVADRLIVSGITKDDVRATGLVAYGKELHFMETRTAVRYPSALPSSQIEVLNTLIDAHLCE</sequence>
<protein>
    <recommendedName>
        <fullName evidence="3">DUF3822 family protein</fullName>
    </recommendedName>
</protein>